<evidence type="ECO:0000256" key="2">
    <source>
        <dbReference type="ARBA" id="ARBA00022729"/>
    </source>
</evidence>
<comment type="caution">
    <text evidence="4">The sequence shown here is derived from an EMBL/GenBank/DDBJ whole genome shotgun (WGS) entry which is preliminary data.</text>
</comment>
<proteinExistence type="inferred from homology"/>
<protein>
    <submittedName>
        <fullName evidence="4">DUF3494 domain-containing protein</fullName>
    </submittedName>
</protein>
<evidence type="ECO:0000256" key="3">
    <source>
        <dbReference type="SAM" id="Phobius"/>
    </source>
</evidence>
<evidence type="ECO:0000313" key="5">
    <source>
        <dbReference type="Proteomes" id="UP000818266"/>
    </source>
</evidence>
<keyword evidence="3" id="KW-0472">Membrane</keyword>
<keyword evidence="3" id="KW-0812">Transmembrane</keyword>
<reference evidence="4 5" key="1">
    <citation type="submission" date="2019-06" db="EMBL/GenBank/DDBJ databases">
        <authorList>
            <person name="De-Chao Zhang Q."/>
        </authorList>
    </citation>
    <scope>NUCLEOTIDE SEQUENCE [LARGE SCALE GENOMIC DNA]</scope>
    <source>
        <strain evidence="4 5">KN1116</strain>
    </source>
</reference>
<reference evidence="4 5" key="2">
    <citation type="submission" date="2020-03" db="EMBL/GenBank/DDBJ databases">
        <title>Chryseoglobus sp. isolated from a deep-sea seamount.</title>
        <authorList>
            <person name="Zhang D.-C."/>
        </authorList>
    </citation>
    <scope>NUCLEOTIDE SEQUENCE [LARGE SCALE GENOMIC DNA]</scope>
    <source>
        <strain evidence="4 5">KN1116</strain>
    </source>
</reference>
<dbReference type="RefSeq" id="WP_165638118.1">
    <property type="nucleotide sequence ID" value="NZ_JAVJPO010000015.1"/>
</dbReference>
<keyword evidence="2" id="KW-0732">Signal</keyword>
<dbReference type="AlphaFoldDB" id="A0A9E5ML85"/>
<accession>A0A9E5ML85</accession>
<evidence type="ECO:0000256" key="1">
    <source>
        <dbReference type="ARBA" id="ARBA00005445"/>
    </source>
</evidence>
<feature type="transmembrane region" description="Helical" evidence="3">
    <location>
        <begin position="227"/>
        <end position="249"/>
    </location>
</feature>
<name>A0A9E5ML85_9MICO</name>
<organism evidence="4 5">
    <name type="scientific">Microcella pacifica</name>
    <dbReference type="NCBI Taxonomy" id="2591847"/>
    <lineage>
        <taxon>Bacteria</taxon>
        <taxon>Bacillati</taxon>
        <taxon>Actinomycetota</taxon>
        <taxon>Actinomycetes</taxon>
        <taxon>Micrococcales</taxon>
        <taxon>Microbacteriaceae</taxon>
        <taxon>Microcella</taxon>
    </lineage>
</organism>
<sequence>MAGTEITNAFGLGPAETVVDGDMAVSPGTVVTGFGTAQGVNDGTTYTGPTGTAAAAKLDADAAWTNVDSYGTATPLAGAELGGQNLGPGVYTPPGIANFGLTGTLTLTGDWDDIFVFKSPSFSTANDSVVVLNGANPCNIYWRINESAALGANTTFVGTLLAGTSITVGSETDVEGRLFAGTGNVTLIHDQIATPTCLTAPSDGDGAGGGPDGGAASGSELADTGVAGLPVIALGSAALVVLLGAALAARGRRSTLS</sequence>
<keyword evidence="3" id="KW-1133">Transmembrane helix</keyword>
<comment type="similarity">
    <text evidence="1">Belongs to the ice-binding protein family.</text>
</comment>
<dbReference type="Proteomes" id="UP000818266">
    <property type="component" value="Unassembled WGS sequence"/>
</dbReference>
<gene>
    <name evidence="4" type="ORF">FK219_010595</name>
</gene>
<dbReference type="InterPro" id="IPR021884">
    <property type="entry name" value="Ice-bd_prot"/>
</dbReference>
<dbReference type="EMBL" id="VIKT02000018">
    <property type="protein sequence ID" value="NHF63676.1"/>
    <property type="molecule type" value="Genomic_DNA"/>
</dbReference>
<evidence type="ECO:0000313" key="4">
    <source>
        <dbReference type="EMBL" id="NHF63676.1"/>
    </source>
</evidence>
<dbReference type="Pfam" id="PF11999">
    <property type="entry name" value="Ice_binding"/>
    <property type="match status" value="1"/>
</dbReference>
<keyword evidence="5" id="KW-1185">Reference proteome</keyword>